<dbReference type="EMBL" id="LNYV01000003">
    <property type="protein sequence ID" value="KTD60151.1"/>
    <property type="molecule type" value="Genomic_DNA"/>
</dbReference>
<comment type="similarity">
    <text evidence="4">Belongs to the aldehyde dehydrogenase family. AstD subfamily.</text>
</comment>
<feature type="domain" description="Aldehyde dehydrogenase" evidence="6">
    <location>
        <begin position="18"/>
        <end position="463"/>
    </location>
</feature>
<comment type="caution">
    <text evidence="7">The sequence shown here is derived from an EMBL/GenBank/DDBJ whole genome shotgun (WGS) entry which is preliminary data.</text>
</comment>
<dbReference type="GO" id="GO:0019544">
    <property type="term" value="P:L-arginine catabolic process to L-glutamate"/>
    <property type="evidence" value="ECO:0007669"/>
    <property type="project" value="UniProtKB-UniRule"/>
</dbReference>
<accession>A0A0W0YTJ1</accession>
<dbReference type="GO" id="GO:0019545">
    <property type="term" value="P:L-arginine catabolic process to succinate"/>
    <property type="evidence" value="ECO:0007669"/>
    <property type="project" value="UniProtKB-UniRule"/>
</dbReference>
<dbReference type="PATRIC" id="fig|28087.4.peg.274"/>
<dbReference type="AlphaFoldDB" id="A0A0W0YTJ1"/>
<dbReference type="GO" id="GO:0043824">
    <property type="term" value="F:succinylglutamate-semialdehyde dehydrogenase activity"/>
    <property type="evidence" value="ECO:0007669"/>
    <property type="project" value="UniProtKB-EC"/>
</dbReference>
<dbReference type="PROSITE" id="PS00070">
    <property type="entry name" value="ALDEHYDE_DEHYDR_CYS"/>
    <property type="match status" value="1"/>
</dbReference>
<dbReference type="CDD" id="cd07095">
    <property type="entry name" value="ALDH_SGSD_AstD"/>
    <property type="match status" value="1"/>
</dbReference>
<feature type="binding site" evidence="4">
    <location>
        <begin position="228"/>
        <end position="233"/>
    </location>
    <ligand>
        <name>NAD(+)</name>
        <dbReference type="ChEBI" id="CHEBI:57540"/>
    </ligand>
</feature>
<dbReference type="RefSeq" id="WP_027269986.1">
    <property type="nucleotide sequence ID" value="NZ_CAAAJE010000005.1"/>
</dbReference>
<dbReference type="PANTHER" id="PTHR11699">
    <property type="entry name" value="ALDEHYDE DEHYDROGENASE-RELATED"/>
    <property type="match status" value="1"/>
</dbReference>
<dbReference type="PROSITE" id="PS00687">
    <property type="entry name" value="ALDEHYDE_DEHYDR_GLU"/>
    <property type="match status" value="1"/>
</dbReference>
<dbReference type="Proteomes" id="UP000054621">
    <property type="component" value="Unassembled WGS sequence"/>
</dbReference>
<evidence type="ECO:0000313" key="7">
    <source>
        <dbReference type="EMBL" id="KTD60151.1"/>
    </source>
</evidence>
<evidence type="ECO:0000313" key="8">
    <source>
        <dbReference type="Proteomes" id="UP000054621"/>
    </source>
</evidence>
<sequence length="495" mass="54408">MSKTPMMQGKGQYINGQWIRGNATTLDSINPSYGTLFWQGMAATEQEISVACHAAHQALRSWSTLSVEQRANHTQKFAQQVENKRDQLAYLIALETGKPIWEAQTEVSAVIGKINLSIQAYHERTGQKTSQTSEATARLRFKPHGVVVVLGAFNFPAHLSNGHIVPALLAGNTILYKPSELTPAVAEFIMQCWHDSGLPPGVINCLQGDATCGNALLSQDIQGVYFTGSYQTGLRIHQQFSNKPEVILALEMGGNNPLVIDKVNDLTAAVYHTVLSTLITSGQRCTCARRVIIPDSIQGDEFLNYFIKTCSAVNIGPFDQHPEPFMGSLIGHKQAIKYLKTQQKLIESGGKSLLSMSLLAENTGLLSPGIMDMTHYPNPPDEEIFAPLVQIYRYSHFEQAIEIANQTRYGLAAGLLGDNERHYHQFYQEVRAGLINWNRPTTGAPSSLPFGGVGLSGNHRPSAYFAADYCSYPIASMEQTHLTKPDHILPGIVLE</sequence>
<dbReference type="Gene3D" id="3.40.605.10">
    <property type="entry name" value="Aldehyde Dehydrogenase, Chain A, domain 1"/>
    <property type="match status" value="1"/>
</dbReference>
<dbReference type="NCBIfam" id="TIGR03240">
    <property type="entry name" value="arg_catab_astD"/>
    <property type="match status" value="1"/>
</dbReference>
<evidence type="ECO:0000256" key="4">
    <source>
        <dbReference type="HAMAP-Rule" id="MF_01174"/>
    </source>
</evidence>
<dbReference type="InterPro" id="IPR017649">
    <property type="entry name" value="SuccinylGlu_semiald_DH_AstD"/>
</dbReference>
<feature type="active site" evidence="4">
    <location>
        <position position="285"/>
    </location>
</feature>
<dbReference type="EC" id="1.2.1.71" evidence="4"/>
<dbReference type="eggNOG" id="COG1012">
    <property type="taxonomic scope" value="Bacteria"/>
</dbReference>
<name>A0A0W0YTJ1_9GAMM</name>
<comment type="function">
    <text evidence="4">Catalyzes the NAD-dependent reduction of succinylglutamate semialdehyde into succinylglutamate.</text>
</comment>
<dbReference type="NCBIfam" id="NF006992">
    <property type="entry name" value="PRK09457.1"/>
    <property type="match status" value="1"/>
</dbReference>
<proteinExistence type="inferred from homology"/>
<dbReference type="STRING" id="28087.Lsai_0261"/>
<evidence type="ECO:0000256" key="1">
    <source>
        <dbReference type="ARBA" id="ARBA00022503"/>
    </source>
</evidence>
<dbReference type="InterPro" id="IPR016163">
    <property type="entry name" value="Ald_DH_C"/>
</dbReference>
<protein>
    <recommendedName>
        <fullName evidence="4">N-succinylglutamate 5-semialdehyde dehydrogenase</fullName>
        <ecNumber evidence="4">1.2.1.71</ecNumber>
    </recommendedName>
    <alternativeName>
        <fullName evidence="4">Succinylglutamic semialdehyde dehydrogenase</fullName>
        <shortName evidence="4">SGSD</shortName>
    </alternativeName>
</protein>
<comment type="catalytic activity">
    <reaction evidence="4">
        <text>N-succinyl-L-glutamate 5-semialdehyde + NAD(+) + H2O = N-succinyl-L-glutamate + NADH + 2 H(+)</text>
        <dbReference type="Rhea" id="RHEA:10812"/>
        <dbReference type="ChEBI" id="CHEBI:15377"/>
        <dbReference type="ChEBI" id="CHEBI:15378"/>
        <dbReference type="ChEBI" id="CHEBI:57540"/>
        <dbReference type="ChEBI" id="CHEBI:57945"/>
        <dbReference type="ChEBI" id="CHEBI:58520"/>
        <dbReference type="ChEBI" id="CHEBI:58763"/>
        <dbReference type="EC" id="1.2.1.71"/>
    </reaction>
</comment>
<dbReference type="HAMAP" id="MF_01174">
    <property type="entry name" value="Aldedh_AstD"/>
    <property type="match status" value="1"/>
</dbReference>
<dbReference type="Pfam" id="PF00171">
    <property type="entry name" value="Aldedh"/>
    <property type="match status" value="1"/>
</dbReference>
<dbReference type="InterPro" id="IPR029510">
    <property type="entry name" value="Ald_DH_CS_GLU"/>
</dbReference>
<evidence type="ECO:0000256" key="5">
    <source>
        <dbReference type="PROSITE-ProRule" id="PRU10007"/>
    </source>
</evidence>
<keyword evidence="2 4" id="KW-0560">Oxidoreductase</keyword>
<dbReference type="InterPro" id="IPR016160">
    <property type="entry name" value="Ald_DH_CS_CYS"/>
</dbReference>
<dbReference type="InterPro" id="IPR015590">
    <property type="entry name" value="Aldehyde_DH_dom"/>
</dbReference>
<keyword evidence="1 4" id="KW-0056">Arginine metabolism</keyword>
<dbReference type="SUPFAM" id="SSF53720">
    <property type="entry name" value="ALDH-like"/>
    <property type="match status" value="1"/>
</dbReference>
<dbReference type="OrthoDB" id="9812625at2"/>
<evidence type="ECO:0000256" key="3">
    <source>
        <dbReference type="ARBA" id="ARBA00023027"/>
    </source>
</evidence>
<dbReference type="FunFam" id="3.40.605.10:FF:000010">
    <property type="entry name" value="N-succinylglutamate 5-semialdehyde dehydrogenase"/>
    <property type="match status" value="1"/>
</dbReference>
<evidence type="ECO:0000256" key="2">
    <source>
        <dbReference type="ARBA" id="ARBA00023002"/>
    </source>
</evidence>
<dbReference type="InterPro" id="IPR016161">
    <property type="entry name" value="Ald_DH/histidinol_DH"/>
</dbReference>
<dbReference type="InterPro" id="IPR016162">
    <property type="entry name" value="Ald_DH_N"/>
</dbReference>
<dbReference type="Gene3D" id="3.40.309.10">
    <property type="entry name" value="Aldehyde Dehydrogenase, Chain A, domain 2"/>
    <property type="match status" value="1"/>
</dbReference>
<feature type="active site" evidence="4 5">
    <location>
        <position position="251"/>
    </location>
</feature>
<dbReference type="UniPathway" id="UPA00185">
    <property type="reaction ID" value="UER00282"/>
</dbReference>
<evidence type="ECO:0000259" key="6">
    <source>
        <dbReference type="Pfam" id="PF00171"/>
    </source>
</evidence>
<organism evidence="7 8">
    <name type="scientific">Legionella sainthelensi</name>
    <dbReference type="NCBI Taxonomy" id="28087"/>
    <lineage>
        <taxon>Bacteria</taxon>
        <taxon>Pseudomonadati</taxon>
        <taxon>Pseudomonadota</taxon>
        <taxon>Gammaproteobacteria</taxon>
        <taxon>Legionellales</taxon>
        <taxon>Legionellaceae</taxon>
        <taxon>Legionella</taxon>
    </lineage>
</organism>
<comment type="pathway">
    <text evidence="4">Amino-acid degradation; L-arginine degradation via AST pathway; L-glutamate and succinate from L-arginine: step 4/5.</text>
</comment>
<gene>
    <name evidence="4 7" type="primary">astD</name>
    <name evidence="7" type="ORF">Lsai_0261</name>
</gene>
<reference evidence="7 8" key="1">
    <citation type="submission" date="2015-11" db="EMBL/GenBank/DDBJ databases">
        <title>Genomic analysis of 38 Legionella species identifies large and diverse effector repertoires.</title>
        <authorList>
            <person name="Burstein D."/>
            <person name="Amaro F."/>
            <person name="Zusman T."/>
            <person name="Lifshitz Z."/>
            <person name="Cohen O."/>
            <person name="Gilbert J.A."/>
            <person name="Pupko T."/>
            <person name="Shuman H.A."/>
            <person name="Segal G."/>
        </authorList>
    </citation>
    <scope>NUCLEOTIDE SEQUENCE [LARGE SCALE GENOMIC DNA]</scope>
    <source>
        <strain evidence="7 8">Mt.St.Helens-4</strain>
    </source>
</reference>
<keyword evidence="3 4" id="KW-0520">NAD</keyword>